<dbReference type="GO" id="GO:0009086">
    <property type="term" value="P:methionine biosynthetic process"/>
    <property type="evidence" value="ECO:0007669"/>
    <property type="project" value="UniProtKB-ARBA"/>
</dbReference>
<proteinExistence type="predicted"/>
<name>T0ZQ31_9ZZZZ</name>
<protein>
    <submittedName>
        <fullName evidence="3">Cys/Met metabolism, pyridoxal phosphate-dependent enzyme</fullName>
    </submittedName>
</protein>
<gene>
    <name evidence="3" type="ORF">B2A_08838</name>
</gene>
<dbReference type="InterPro" id="IPR015422">
    <property type="entry name" value="PyrdxlP-dep_Trfase_small"/>
</dbReference>
<dbReference type="GO" id="GO:0003962">
    <property type="term" value="F:cystathionine gamma-synthase activity"/>
    <property type="evidence" value="ECO:0007669"/>
    <property type="project" value="TreeGrafter"/>
</dbReference>
<comment type="cofactor">
    <cofactor evidence="1">
        <name>pyridoxal 5'-phosphate</name>
        <dbReference type="ChEBI" id="CHEBI:597326"/>
    </cofactor>
</comment>
<dbReference type="GO" id="GO:0030170">
    <property type="term" value="F:pyridoxal phosphate binding"/>
    <property type="evidence" value="ECO:0007669"/>
    <property type="project" value="InterPro"/>
</dbReference>
<dbReference type="FunFam" id="3.90.1150.10:FF:000033">
    <property type="entry name" value="Cystathionine gamma-synthase"/>
    <property type="match status" value="1"/>
</dbReference>
<evidence type="ECO:0000313" key="3">
    <source>
        <dbReference type="EMBL" id="EQD46587.1"/>
    </source>
</evidence>
<dbReference type="GO" id="GO:0019346">
    <property type="term" value="P:transsulfuration"/>
    <property type="evidence" value="ECO:0007669"/>
    <property type="project" value="InterPro"/>
</dbReference>
<dbReference type="InterPro" id="IPR015424">
    <property type="entry name" value="PyrdxlP-dep_Trfase"/>
</dbReference>
<keyword evidence="2" id="KW-0663">Pyridoxal phosphate</keyword>
<reference evidence="3" key="2">
    <citation type="journal article" date="2014" name="ISME J.">
        <title>Microbial stratification in low pH oxic and suboxic macroscopic growths along an acid mine drainage.</title>
        <authorList>
            <person name="Mendez-Garcia C."/>
            <person name="Mesa V."/>
            <person name="Sprenger R.R."/>
            <person name="Richter M."/>
            <person name="Diez M.S."/>
            <person name="Solano J."/>
            <person name="Bargiela R."/>
            <person name="Golyshina O.V."/>
            <person name="Manteca A."/>
            <person name="Ramos J.L."/>
            <person name="Gallego J.R."/>
            <person name="Llorente I."/>
            <person name="Martins Dos Santos V.A."/>
            <person name="Jensen O.N."/>
            <person name="Pelaez A.I."/>
            <person name="Sanchez J."/>
            <person name="Ferrer M."/>
        </authorList>
    </citation>
    <scope>NUCLEOTIDE SEQUENCE</scope>
</reference>
<sequence length="153" mass="16430">PFDSFLTLRGLRTLHVRLEHHGRNAQALAEWLAGADGVTRVYYPGLAHHPGHEVACRQQRGFGAIVSLELAAGLEAVRAFTDGLRYFSLAESLGGVESLLAHPATMTHAAMDSRARERAGLTDGLIRLSVGIEALEDLRADLAGGLARAARVR</sequence>
<dbReference type="InterPro" id="IPR000277">
    <property type="entry name" value="Cys/Met-Metab_PyrdxlP-dep_enz"/>
</dbReference>
<dbReference type="GO" id="GO:0019343">
    <property type="term" value="P:cysteine biosynthetic process via cystathionine"/>
    <property type="evidence" value="ECO:0007669"/>
    <property type="project" value="TreeGrafter"/>
</dbReference>
<dbReference type="SUPFAM" id="SSF53383">
    <property type="entry name" value="PLP-dependent transferases"/>
    <property type="match status" value="1"/>
</dbReference>
<dbReference type="Gene3D" id="3.90.1150.10">
    <property type="entry name" value="Aspartate Aminotransferase, domain 1"/>
    <property type="match status" value="1"/>
</dbReference>
<dbReference type="GO" id="GO:0005737">
    <property type="term" value="C:cytoplasm"/>
    <property type="evidence" value="ECO:0007669"/>
    <property type="project" value="TreeGrafter"/>
</dbReference>
<dbReference type="GO" id="GO:0004123">
    <property type="term" value="F:cystathionine gamma-lyase activity"/>
    <property type="evidence" value="ECO:0007669"/>
    <property type="project" value="TreeGrafter"/>
</dbReference>
<dbReference type="EMBL" id="AUZZ01006377">
    <property type="protein sequence ID" value="EQD46587.1"/>
    <property type="molecule type" value="Genomic_DNA"/>
</dbReference>
<dbReference type="Pfam" id="PF01053">
    <property type="entry name" value="Cys_Met_Meta_PP"/>
    <property type="match status" value="1"/>
</dbReference>
<evidence type="ECO:0000256" key="2">
    <source>
        <dbReference type="ARBA" id="ARBA00022898"/>
    </source>
</evidence>
<accession>T0ZQ31</accession>
<comment type="caution">
    <text evidence="3">The sequence shown here is derived from an EMBL/GenBank/DDBJ whole genome shotgun (WGS) entry which is preliminary data.</text>
</comment>
<evidence type="ECO:0000256" key="1">
    <source>
        <dbReference type="ARBA" id="ARBA00001933"/>
    </source>
</evidence>
<reference evidence="3" key="1">
    <citation type="submission" date="2013-08" db="EMBL/GenBank/DDBJ databases">
        <authorList>
            <person name="Mendez C."/>
            <person name="Richter M."/>
            <person name="Ferrer M."/>
            <person name="Sanchez J."/>
        </authorList>
    </citation>
    <scope>NUCLEOTIDE SEQUENCE</scope>
</reference>
<dbReference type="PANTHER" id="PTHR11808">
    <property type="entry name" value="TRANS-SULFURATION ENZYME FAMILY MEMBER"/>
    <property type="match status" value="1"/>
</dbReference>
<dbReference type="AlphaFoldDB" id="T0ZQ31"/>
<organism evidence="3">
    <name type="scientific">mine drainage metagenome</name>
    <dbReference type="NCBI Taxonomy" id="410659"/>
    <lineage>
        <taxon>unclassified sequences</taxon>
        <taxon>metagenomes</taxon>
        <taxon>ecological metagenomes</taxon>
    </lineage>
</organism>
<dbReference type="PANTHER" id="PTHR11808:SF75">
    <property type="entry name" value="CYSTATHIONINE GAMMA-SYNTHASE"/>
    <property type="match status" value="1"/>
</dbReference>
<feature type="non-terminal residue" evidence="3">
    <location>
        <position position="1"/>
    </location>
</feature>